<dbReference type="PROSITE" id="PS50110">
    <property type="entry name" value="RESPONSE_REGULATORY"/>
    <property type="match status" value="1"/>
</dbReference>
<dbReference type="InterPro" id="IPR000792">
    <property type="entry name" value="Tscrpt_reg_LuxR_C"/>
</dbReference>
<evidence type="ECO:0000259" key="7">
    <source>
        <dbReference type="PROSITE" id="PS50110"/>
    </source>
</evidence>
<proteinExistence type="predicted"/>
<evidence type="ECO:0000256" key="5">
    <source>
        <dbReference type="PROSITE-ProRule" id="PRU00169"/>
    </source>
</evidence>
<evidence type="ECO:0000256" key="3">
    <source>
        <dbReference type="ARBA" id="ARBA00023125"/>
    </source>
</evidence>
<dbReference type="InterPro" id="IPR016032">
    <property type="entry name" value="Sig_transdc_resp-reg_C-effctor"/>
</dbReference>
<evidence type="ECO:0000256" key="4">
    <source>
        <dbReference type="ARBA" id="ARBA00023163"/>
    </source>
</evidence>
<dbReference type="CDD" id="cd17535">
    <property type="entry name" value="REC_NarL-like"/>
    <property type="match status" value="1"/>
</dbReference>
<dbReference type="InterPro" id="IPR011006">
    <property type="entry name" value="CheY-like_superfamily"/>
</dbReference>
<sequence>MLRVLIADDHEIVRKGVREVIEAHPGWEVCGEASDGQEALDMALREKPNVIVLDVSLPTLNGVALTRRLKRELPTANVLLFTMHDDDETVSGGLAAGARGYILKTDSGRQLEAAISALGANRPYFSAFVSELLLDAALNERKRSRLESFTVRELEVAQLISEGKSNKQIARLLGISIKTVESHRAGAMRKAGVRSAAEFVRFAIKHNLIQP</sequence>
<dbReference type="SUPFAM" id="SSF46894">
    <property type="entry name" value="C-terminal effector domain of the bipartite response regulators"/>
    <property type="match status" value="1"/>
</dbReference>
<keyword evidence="4" id="KW-0804">Transcription</keyword>
<keyword evidence="2" id="KW-0805">Transcription regulation</keyword>
<dbReference type="SUPFAM" id="SSF52172">
    <property type="entry name" value="CheY-like"/>
    <property type="match status" value="1"/>
</dbReference>
<keyword evidence="9" id="KW-1185">Reference proteome</keyword>
<evidence type="ECO:0000313" key="8">
    <source>
        <dbReference type="EMBL" id="MFD1784227.1"/>
    </source>
</evidence>
<dbReference type="Proteomes" id="UP001597237">
    <property type="component" value="Unassembled WGS sequence"/>
</dbReference>
<dbReference type="SMART" id="SM00421">
    <property type="entry name" value="HTH_LUXR"/>
    <property type="match status" value="1"/>
</dbReference>
<dbReference type="Pfam" id="PF00196">
    <property type="entry name" value="GerE"/>
    <property type="match status" value="1"/>
</dbReference>
<dbReference type="EMBL" id="JBHUEY010000001">
    <property type="protein sequence ID" value="MFD1784227.1"/>
    <property type="molecule type" value="Genomic_DNA"/>
</dbReference>
<keyword evidence="3" id="KW-0238">DNA-binding</keyword>
<dbReference type="PRINTS" id="PR00038">
    <property type="entry name" value="HTHLUXR"/>
</dbReference>
<dbReference type="Pfam" id="PF00072">
    <property type="entry name" value="Response_reg"/>
    <property type="match status" value="1"/>
</dbReference>
<dbReference type="Gene3D" id="3.40.50.2300">
    <property type="match status" value="1"/>
</dbReference>
<name>A0ABW4N2B1_9CAUL</name>
<reference evidence="9" key="1">
    <citation type="journal article" date="2019" name="Int. J. Syst. Evol. Microbiol.">
        <title>The Global Catalogue of Microorganisms (GCM) 10K type strain sequencing project: providing services to taxonomists for standard genome sequencing and annotation.</title>
        <authorList>
            <consortium name="The Broad Institute Genomics Platform"/>
            <consortium name="The Broad Institute Genome Sequencing Center for Infectious Disease"/>
            <person name="Wu L."/>
            <person name="Ma J."/>
        </authorList>
    </citation>
    <scope>NUCLEOTIDE SEQUENCE [LARGE SCALE GENOMIC DNA]</scope>
    <source>
        <strain evidence="9">DFY28</strain>
    </source>
</reference>
<dbReference type="CDD" id="cd06170">
    <property type="entry name" value="LuxR_C_like"/>
    <property type="match status" value="1"/>
</dbReference>
<evidence type="ECO:0000256" key="1">
    <source>
        <dbReference type="ARBA" id="ARBA00022553"/>
    </source>
</evidence>
<evidence type="ECO:0000313" key="9">
    <source>
        <dbReference type="Proteomes" id="UP001597237"/>
    </source>
</evidence>
<gene>
    <name evidence="8" type="ORF">ACFSC0_12540</name>
</gene>
<feature type="domain" description="HTH luxR-type" evidence="6">
    <location>
        <begin position="142"/>
        <end position="207"/>
    </location>
</feature>
<dbReference type="InterPro" id="IPR001789">
    <property type="entry name" value="Sig_transdc_resp-reg_receiver"/>
</dbReference>
<organism evidence="8 9">
    <name type="scientific">Phenylobacterium terrae</name>
    <dbReference type="NCBI Taxonomy" id="2665495"/>
    <lineage>
        <taxon>Bacteria</taxon>
        <taxon>Pseudomonadati</taxon>
        <taxon>Pseudomonadota</taxon>
        <taxon>Alphaproteobacteria</taxon>
        <taxon>Caulobacterales</taxon>
        <taxon>Caulobacteraceae</taxon>
        <taxon>Phenylobacterium</taxon>
    </lineage>
</organism>
<keyword evidence="1 5" id="KW-0597">Phosphoprotein</keyword>
<protein>
    <submittedName>
        <fullName evidence="8">Response regulator</fullName>
    </submittedName>
</protein>
<dbReference type="SMART" id="SM00448">
    <property type="entry name" value="REC"/>
    <property type="match status" value="1"/>
</dbReference>
<evidence type="ECO:0000256" key="2">
    <source>
        <dbReference type="ARBA" id="ARBA00023015"/>
    </source>
</evidence>
<accession>A0ABW4N2B1</accession>
<dbReference type="InterPro" id="IPR058245">
    <property type="entry name" value="NreC/VraR/RcsB-like_REC"/>
</dbReference>
<dbReference type="PANTHER" id="PTHR43214:SF41">
    <property type="entry name" value="NITRATE_NITRITE RESPONSE REGULATOR PROTEIN NARP"/>
    <property type="match status" value="1"/>
</dbReference>
<feature type="domain" description="Response regulatory" evidence="7">
    <location>
        <begin position="3"/>
        <end position="119"/>
    </location>
</feature>
<dbReference type="PANTHER" id="PTHR43214">
    <property type="entry name" value="TWO-COMPONENT RESPONSE REGULATOR"/>
    <property type="match status" value="1"/>
</dbReference>
<dbReference type="InterPro" id="IPR039420">
    <property type="entry name" value="WalR-like"/>
</dbReference>
<feature type="modified residue" description="4-aspartylphosphate" evidence="5">
    <location>
        <position position="54"/>
    </location>
</feature>
<evidence type="ECO:0000259" key="6">
    <source>
        <dbReference type="PROSITE" id="PS50043"/>
    </source>
</evidence>
<comment type="caution">
    <text evidence="8">The sequence shown here is derived from an EMBL/GenBank/DDBJ whole genome shotgun (WGS) entry which is preliminary data.</text>
</comment>
<dbReference type="PROSITE" id="PS50043">
    <property type="entry name" value="HTH_LUXR_2"/>
    <property type="match status" value="1"/>
</dbReference>
<dbReference type="RefSeq" id="WP_377283820.1">
    <property type="nucleotide sequence ID" value="NZ_JBHRSI010000009.1"/>
</dbReference>